<dbReference type="WBParaSite" id="EEL_0001071701-mRNA-1">
    <property type="protein sequence ID" value="EEL_0001071701-mRNA-1"/>
    <property type="gene ID" value="EEL_0001071701"/>
</dbReference>
<dbReference type="STRING" id="1147741.A0A0R3S7E5"/>
<dbReference type="Proteomes" id="UP000050640">
    <property type="component" value="Unplaced"/>
</dbReference>
<sequence length="253" mass="28956">MVSESDANISDITFLISHAALLSAFSYRSQQTGLTDEQFESFFPVLSNAEIRLVDLNGSCPTKEIELIIKHLNVKLIRFHRYPGINVDTFEKIKVMNSVVEFVVAQGVHPGVVNGGIKFLRHLKNVFPAMKNIFWDWNEMMPALIQVDAEVIDCLNELSELYKDLEMNLLAILFFMSNEGSEEIMDQIWKHLQTFNLPNARMIRVERNDKPHHCPPYMLFIAGITIVSLCQLAKDNFGNMKFQIIGDYLSLID</sequence>
<evidence type="ECO:0000313" key="1">
    <source>
        <dbReference type="Proteomes" id="UP000050640"/>
    </source>
</evidence>
<accession>A0A0R3S7E5</accession>
<reference evidence="2" key="1">
    <citation type="submission" date="2017-02" db="UniProtKB">
        <authorList>
            <consortium name="WormBaseParasite"/>
        </authorList>
    </citation>
    <scope>IDENTIFICATION</scope>
</reference>
<name>A0A0R3S7E5_9BILA</name>
<organism evidence="1 2">
    <name type="scientific">Elaeophora elaphi</name>
    <dbReference type="NCBI Taxonomy" id="1147741"/>
    <lineage>
        <taxon>Eukaryota</taxon>
        <taxon>Metazoa</taxon>
        <taxon>Ecdysozoa</taxon>
        <taxon>Nematoda</taxon>
        <taxon>Chromadorea</taxon>
        <taxon>Rhabditida</taxon>
        <taxon>Spirurina</taxon>
        <taxon>Spiruromorpha</taxon>
        <taxon>Filarioidea</taxon>
        <taxon>Onchocercidae</taxon>
        <taxon>Elaeophora</taxon>
    </lineage>
</organism>
<protein>
    <submittedName>
        <fullName evidence="2">F-box domain-containing protein</fullName>
    </submittedName>
</protein>
<proteinExistence type="predicted"/>
<dbReference type="AlphaFoldDB" id="A0A0R3S7E5"/>
<evidence type="ECO:0000313" key="2">
    <source>
        <dbReference type="WBParaSite" id="EEL_0001071701-mRNA-1"/>
    </source>
</evidence>
<keyword evidence="1" id="KW-1185">Reference proteome</keyword>